<dbReference type="InterPro" id="IPR036179">
    <property type="entry name" value="Ig-like_dom_sf"/>
</dbReference>
<dbReference type="Proteomes" id="UP000694523">
    <property type="component" value="Unplaced"/>
</dbReference>
<accession>A0A8C6U3K0</accession>
<dbReference type="Gene3D" id="2.60.40.10">
    <property type="entry name" value="Immunoglobulins"/>
    <property type="match status" value="1"/>
</dbReference>
<dbReference type="Ensembl" id="ENSNMLT00000032221.1">
    <property type="protein sequence ID" value="ENSNMLP00000028866.1"/>
    <property type="gene ID" value="ENSNMLG00000018328.1"/>
</dbReference>
<keyword evidence="3" id="KW-1185">Reference proteome</keyword>
<dbReference type="PANTHER" id="PTHR15193">
    <property type="entry name" value="CD83 ANTIGEN"/>
    <property type="match status" value="1"/>
</dbReference>
<evidence type="ECO:0000313" key="2">
    <source>
        <dbReference type="Ensembl" id="ENSNMLP00000028866.1"/>
    </source>
</evidence>
<evidence type="ECO:0008006" key="4">
    <source>
        <dbReference type="Google" id="ProtNLM"/>
    </source>
</evidence>
<dbReference type="SUPFAM" id="SSF48726">
    <property type="entry name" value="Immunoglobulin"/>
    <property type="match status" value="1"/>
</dbReference>
<dbReference type="InterPro" id="IPR013783">
    <property type="entry name" value="Ig-like_fold"/>
</dbReference>
<evidence type="ECO:0000313" key="3">
    <source>
        <dbReference type="Proteomes" id="UP000694523"/>
    </source>
</evidence>
<reference evidence="2" key="1">
    <citation type="submission" date="2025-08" db="UniProtKB">
        <authorList>
            <consortium name="Ensembl"/>
        </authorList>
    </citation>
    <scope>IDENTIFICATION</scope>
</reference>
<feature type="transmembrane region" description="Helical" evidence="1">
    <location>
        <begin position="126"/>
        <end position="147"/>
    </location>
</feature>
<reference evidence="2" key="2">
    <citation type="submission" date="2025-09" db="UniProtKB">
        <authorList>
            <consortium name="Ensembl"/>
        </authorList>
    </citation>
    <scope>IDENTIFICATION</scope>
</reference>
<sequence length="196" mass="22318">FFILRFSFCVFILRFSFCVSFCVFILRFSFCVFHSAFFILRFSFCVFHSTCRMLKWYVRTDTRVTLDYPSLSLLLPPVTCSDSGVYQCYMAAPVGEQNREGRVGLRVKDCPVDVVTAILNQRELPVLTTTALVLFAVLGTTLTCLCLRKAKWNKAKSVENTVYPDLSYPLEKRGLIPPNFTVVQNLKTSPPGFNSV</sequence>
<protein>
    <recommendedName>
        <fullName evidence="4">Ig-like domain-containing protein</fullName>
    </recommendedName>
</protein>
<feature type="transmembrane region" description="Helical" evidence="1">
    <location>
        <begin position="6"/>
        <end position="26"/>
    </location>
</feature>
<keyword evidence="1" id="KW-1133">Transmembrane helix</keyword>
<evidence type="ECO:0000256" key="1">
    <source>
        <dbReference type="SAM" id="Phobius"/>
    </source>
</evidence>
<proteinExistence type="predicted"/>
<organism evidence="2 3">
    <name type="scientific">Neogobius melanostomus</name>
    <name type="common">round goby</name>
    <dbReference type="NCBI Taxonomy" id="47308"/>
    <lineage>
        <taxon>Eukaryota</taxon>
        <taxon>Metazoa</taxon>
        <taxon>Chordata</taxon>
        <taxon>Craniata</taxon>
        <taxon>Vertebrata</taxon>
        <taxon>Euteleostomi</taxon>
        <taxon>Actinopterygii</taxon>
        <taxon>Neopterygii</taxon>
        <taxon>Teleostei</taxon>
        <taxon>Neoteleostei</taxon>
        <taxon>Acanthomorphata</taxon>
        <taxon>Gobiaria</taxon>
        <taxon>Gobiiformes</taxon>
        <taxon>Gobioidei</taxon>
        <taxon>Gobiidae</taxon>
        <taxon>Benthophilinae</taxon>
        <taxon>Neogobiini</taxon>
        <taxon>Neogobius</taxon>
    </lineage>
</organism>
<dbReference type="PANTHER" id="PTHR15193:SF1">
    <property type="entry name" value="CD83 ANTIGEN"/>
    <property type="match status" value="1"/>
</dbReference>
<name>A0A8C6U3K0_9GOBI</name>
<dbReference type="AlphaFoldDB" id="A0A8C6U3K0"/>
<keyword evidence="1" id="KW-0472">Membrane</keyword>
<keyword evidence="1" id="KW-0812">Transmembrane</keyword>